<protein>
    <submittedName>
        <fullName evidence="6">ArsR family transcriptional regulator</fullName>
    </submittedName>
</protein>
<dbReference type="InterPro" id="IPR051011">
    <property type="entry name" value="Metal_resp_trans_reg"/>
</dbReference>
<evidence type="ECO:0000256" key="2">
    <source>
        <dbReference type="ARBA" id="ARBA00023125"/>
    </source>
</evidence>
<keyword evidence="1" id="KW-0805">Transcription regulation</keyword>
<dbReference type="Pfam" id="PF01022">
    <property type="entry name" value="HTH_5"/>
    <property type="match status" value="1"/>
</dbReference>
<dbReference type="PANTHER" id="PTHR43132:SF6">
    <property type="entry name" value="HTH-TYPE TRANSCRIPTIONAL REPRESSOR CZRA"/>
    <property type="match status" value="1"/>
</dbReference>
<dbReference type="EMBL" id="QYUJ01000008">
    <property type="protein sequence ID" value="RJF74855.1"/>
    <property type="molecule type" value="Genomic_DNA"/>
</dbReference>
<dbReference type="Gene3D" id="1.10.10.10">
    <property type="entry name" value="Winged helix-like DNA-binding domain superfamily/Winged helix DNA-binding domain"/>
    <property type="match status" value="1"/>
</dbReference>
<comment type="caution">
    <text evidence="6">The sequence shown here is derived from an EMBL/GenBank/DDBJ whole genome shotgun (WGS) entry which is preliminary data.</text>
</comment>
<dbReference type="InterPro" id="IPR036388">
    <property type="entry name" value="WH-like_DNA-bd_sf"/>
</dbReference>
<dbReference type="GO" id="GO:0003700">
    <property type="term" value="F:DNA-binding transcription factor activity"/>
    <property type="evidence" value="ECO:0007669"/>
    <property type="project" value="InterPro"/>
</dbReference>
<dbReference type="RefSeq" id="WP_119760718.1">
    <property type="nucleotide sequence ID" value="NZ_QYUJ01000008.1"/>
</dbReference>
<dbReference type="PROSITE" id="PS50987">
    <property type="entry name" value="HTH_ARSR_2"/>
    <property type="match status" value="1"/>
</dbReference>
<dbReference type="NCBIfam" id="NF033788">
    <property type="entry name" value="HTH_metalloreg"/>
    <property type="match status" value="1"/>
</dbReference>
<keyword evidence="2" id="KW-0238">DNA-binding</keyword>
<dbReference type="AlphaFoldDB" id="A0A418VFT5"/>
<evidence type="ECO:0000313" key="7">
    <source>
        <dbReference type="Proteomes" id="UP000286287"/>
    </source>
</evidence>
<dbReference type="GO" id="GO:0003677">
    <property type="term" value="F:DNA binding"/>
    <property type="evidence" value="ECO:0007669"/>
    <property type="project" value="UniProtKB-KW"/>
</dbReference>
<evidence type="ECO:0000256" key="1">
    <source>
        <dbReference type="ARBA" id="ARBA00023015"/>
    </source>
</evidence>
<evidence type="ECO:0000259" key="4">
    <source>
        <dbReference type="PROSITE" id="PS50987"/>
    </source>
</evidence>
<feature type="domain" description="HTH arsR-type" evidence="4">
    <location>
        <begin position="39"/>
        <end position="131"/>
    </location>
</feature>
<name>A0A418VFT5_9DEIO</name>
<evidence type="ECO:0000313" key="6">
    <source>
        <dbReference type="EMBL" id="RJF74995.1"/>
    </source>
</evidence>
<dbReference type="CDD" id="cd00090">
    <property type="entry name" value="HTH_ARSR"/>
    <property type="match status" value="1"/>
</dbReference>
<accession>A0A418VFT5</accession>
<dbReference type="OrthoDB" id="9794330at2"/>
<dbReference type="PROSITE" id="PS00846">
    <property type="entry name" value="HTH_ARSR_1"/>
    <property type="match status" value="1"/>
</dbReference>
<dbReference type="SMART" id="SM00418">
    <property type="entry name" value="HTH_ARSR"/>
    <property type="match status" value="1"/>
</dbReference>
<dbReference type="InterPro" id="IPR018334">
    <property type="entry name" value="ArsR_HTH"/>
</dbReference>
<dbReference type="PRINTS" id="PR00778">
    <property type="entry name" value="HTHARSR"/>
</dbReference>
<sequence length="131" mass="14211">MTAAPYNGVVPASVTQPDDVCEVACVHPESVAKAKQALPDELCVDRATSFLKLVADQTRLKMVSALHASELCVCDLAAVVGISESAVSHQLRLLRTGRVVTSRKEGRVVYYRLLDSHVTTLIENALEHARE</sequence>
<proteinExistence type="predicted"/>
<dbReference type="InterPro" id="IPR011991">
    <property type="entry name" value="ArsR-like_HTH"/>
</dbReference>
<dbReference type="InterPro" id="IPR036390">
    <property type="entry name" value="WH_DNA-bd_sf"/>
</dbReference>
<keyword evidence="7" id="KW-1185">Reference proteome</keyword>
<dbReference type="InterPro" id="IPR001845">
    <property type="entry name" value="HTH_ArsR_DNA-bd_dom"/>
</dbReference>
<dbReference type="EMBL" id="QYUJ01000008">
    <property type="protein sequence ID" value="RJF74995.1"/>
    <property type="molecule type" value="Genomic_DNA"/>
</dbReference>
<evidence type="ECO:0000313" key="5">
    <source>
        <dbReference type="EMBL" id="RJF74855.1"/>
    </source>
</evidence>
<gene>
    <name evidence="5" type="ORF">D3875_02335</name>
    <name evidence="6" type="ORF">D3875_03090</name>
</gene>
<reference evidence="6 7" key="1">
    <citation type="submission" date="2018-09" db="EMBL/GenBank/DDBJ databases">
        <authorList>
            <person name="Zhu H."/>
        </authorList>
    </citation>
    <scope>NUCLEOTIDE SEQUENCE [LARGE SCALE GENOMIC DNA]</scope>
    <source>
        <strain evidence="6 7">K2S05-167</strain>
    </source>
</reference>
<evidence type="ECO:0000256" key="3">
    <source>
        <dbReference type="ARBA" id="ARBA00023163"/>
    </source>
</evidence>
<dbReference type="Proteomes" id="UP000286287">
    <property type="component" value="Unassembled WGS sequence"/>
</dbReference>
<organism evidence="6 7">
    <name type="scientific">Deinococcus cavernae</name>
    <dbReference type="NCBI Taxonomy" id="2320857"/>
    <lineage>
        <taxon>Bacteria</taxon>
        <taxon>Thermotogati</taxon>
        <taxon>Deinococcota</taxon>
        <taxon>Deinococci</taxon>
        <taxon>Deinococcales</taxon>
        <taxon>Deinococcaceae</taxon>
        <taxon>Deinococcus</taxon>
    </lineage>
</organism>
<dbReference type="PANTHER" id="PTHR43132">
    <property type="entry name" value="ARSENICAL RESISTANCE OPERON REPRESSOR ARSR-RELATED"/>
    <property type="match status" value="1"/>
</dbReference>
<keyword evidence="3" id="KW-0804">Transcription</keyword>
<dbReference type="SUPFAM" id="SSF46785">
    <property type="entry name" value="Winged helix' DNA-binding domain"/>
    <property type="match status" value="1"/>
</dbReference>